<dbReference type="PANTHER" id="PTHR30050">
    <property type="entry name" value="CHROMOSOMAL REPLICATION INITIATOR PROTEIN DNAA"/>
    <property type="match status" value="1"/>
</dbReference>
<dbReference type="Proteomes" id="UP001243420">
    <property type="component" value="Chromosome"/>
</dbReference>
<proteinExistence type="predicted"/>
<organism evidence="1 2">
    <name type="scientific">Jannaschia ovalis</name>
    <dbReference type="NCBI Taxonomy" id="3038773"/>
    <lineage>
        <taxon>Bacteria</taxon>
        <taxon>Pseudomonadati</taxon>
        <taxon>Pseudomonadota</taxon>
        <taxon>Alphaproteobacteria</taxon>
        <taxon>Rhodobacterales</taxon>
        <taxon>Roseobacteraceae</taxon>
        <taxon>Jannaschia</taxon>
    </lineage>
</organism>
<dbReference type="Gene3D" id="1.10.8.60">
    <property type="match status" value="1"/>
</dbReference>
<name>A0ABY8LCK4_9RHOB</name>
<dbReference type="PANTHER" id="PTHR30050:SF5">
    <property type="entry name" value="DNAA REGULATORY INACTIVATOR HDA"/>
    <property type="match status" value="1"/>
</dbReference>
<keyword evidence="2" id="KW-1185">Reference proteome</keyword>
<evidence type="ECO:0000313" key="1">
    <source>
        <dbReference type="EMBL" id="WGH79060.1"/>
    </source>
</evidence>
<dbReference type="Gene3D" id="3.40.50.300">
    <property type="entry name" value="P-loop containing nucleotide triphosphate hydrolases"/>
    <property type="match status" value="1"/>
</dbReference>
<accession>A0ABY8LCK4</accession>
<evidence type="ECO:0000313" key="2">
    <source>
        <dbReference type="Proteomes" id="UP001243420"/>
    </source>
</evidence>
<dbReference type="InterPro" id="IPR027417">
    <property type="entry name" value="P-loop_NTPase"/>
</dbReference>
<protein>
    <submittedName>
        <fullName evidence="1">Chromosomal replication initiator DnaA</fullName>
    </submittedName>
</protein>
<dbReference type="RefSeq" id="WP_279965826.1">
    <property type="nucleotide sequence ID" value="NZ_CP122537.1"/>
</dbReference>
<gene>
    <name evidence="1" type="ORF">P8627_02020</name>
</gene>
<sequence length="216" mass="22942">MDQLSIPLPRLEARGREDFMVSPSNATALRLVETWPDWPEGRLALIGPAGAGKSHLAAIWAEEAGARILPCAALSADEAPQLATAPLVLEDCDRGCDETALFHLLNACAAAGRGLLLTGRTPPATWRVALPDLASRLSATTPAAIEDPDDTLLSVVLLKLFSDRQLQVKPALIGYLLPRMERSFAAASALVDRLDRASLARGVPINGALARELLEG</sequence>
<dbReference type="EMBL" id="CP122537">
    <property type="protein sequence ID" value="WGH79060.1"/>
    <property type="molecule type" value="Genomic_DNA"/>
</dbReference>
<reference evidence="1 2" key="1">
    <citation type="submission" date="2023-04" db="EMBL/GenBank/DDBJ databases">
        <title>Jannaschia ovalis sp. nov., a marine bacterium isolated from sea tidal flat.</title>
        <authorList>
            <person name="Kwon D.Y."/>
            <person name="Kim J.-J."/>
        </authorList>
    </citation>
    <scope>NUCLEOTIDE SEQUENCE [LARGE SCALE GENOMIC DNA]</scope>
    <source>
        <strain evidence="1 2">GRR-S6-38</strain>
    </source>
</reference>
<dbReference type="SUPFAM" id="SSF52540">
    <property type="entry name" value="P-loop containing nucleoside triphosphate hydrolases"/>
    <property type="match status" value="1"/>
</dbReference>